<accession>A0ACD3BCH5</accession>
<gene>
    <name evidence="1" type="ORF">BDN72DRAFT_809593</name>
</gene>
<evidence type="ECO:0000313" key="1">
    <source>
        <dbReference type="EMBL" id="TFK75865.1"/>
    </source>
</evidence>
<organism evidence="1 2">
    <name type="scientific">Pluteus cervinus</name>
    <dbReference type="NCBI Taxonomy" id="181527"/>
    <lineage>
        <taxon>Eukaryota</taxon>
        <taxon>Fungi</taxon>
        <taxon>Dikarya</taxon>
        <taxon>Basidiomycota</taxon>
        <taxon>Agaricomycotina</taxon>
        <taxon>Agaricomycetes</taxon>
        <taxon>Agaricomycetidae</taxon>
        <taxon>Agaricales</taxon>
        <taxon>Pluteineae</taxon>
        <taxon>Pluteaceae</taxon>
        <taxon>Pluteus</taxon>
    </lineage>
</organism>
<keyword evidence="2" id="KW-1185">Reference proteome</keyword>
<proteinExistence type="predicted"/>
<evidence type="ECO:0000313" key="2">
    <source>
        <dbReference type="Proteomes" id="UP000308600"/>
    </source>
</evidence>
<dbReference type="EMBL" id="ML208261">
    <property type="protein sequence ID" value="TFK75865.1"/>
    <property type="molecule type" value="Genomic_DNA"/>
</dbReference>
<name>A0ACD3BCH5_9AGAR</name>
<reference evidence="1 2" key="1">
    <citation type="journal article" date="2019" name="Nat. Ecol. Evol.">
        <title>Megaphylogeny resolves global patterns of mushroom evolution.</title>
        <authorList>
            <person name="Varga T."/>
            <person name="Krizsan K."/>
            <person name="Foldi C."/>
            <person name="Dima B."/>
            <person name="Sanchez-Garcia M."/>
            <person name="Sanchez-Ramirez S."/>
            <person name="Szollosi G.J."/>
            <person name="Szarkandi J.G."/>
            <person name="Papp V."/>
            <person name="Albert L."/>
            <person name="Andreopoulos W."/>
            <person name="Angelini C."/>
            <person name="Antonin V."/>
            <person name="Barry K.W."/>
            <person name="Bougher N.L."/>
            <person name="Buchanan P."/>
            <person name="Buyck B."/>
            <person name="Bense V."/>
            <person name="Catcheside P."/>
            <person name="Chovatia M."/>
            <person name="Cooper J."/>
            <person name="Damon W."/>
            <person name="Desjardin D."/>
            <person name="Finy P."/>
            <person name="Geml J."/>
            <person name="Haridas S."/>
            <person name="Hughes K."/>
            <person name="Justo A."/>
            <person name="Karasinski D."/>
            <person name="Kautmanova I."/>
            <person name="Kiss B."/>
            <person name="Kocsube S."/>
            <person name="Kotiranta H."/>
            <person name="LaButti K.M."/>
            <person name="Lechner B.E."/>
            <person name="Liimatainen K."/>
            <person name="Lipzen A."/>
            <person name="Lukacs Z."/>
            <person name="Mihaltcheva S."/>
            <person name="Morgado L.N."/>
            <person name="Niskanen T."/>
            <person name="Noordeloos M.E."/>
            <person name="Ohm R.A."/>
            <person name="Ortiz-Santana B."/>
            <person name="Ovrebo C."/>
            <person name="Racz N."/>
            <person name="Riley R."/>
            <person name="Savchenko A."/>
            <person name="Shiryaev A."/>
            <person name="Soop K."/>
            <person name="Spirin V."/>
            <person name="Szebenyi C."/>
            <person name="Tomsovsky M."/>
            <person name="Tulloss R.E."/>
            <person name="Uehling J."/>
            <person name="Grigoriev I.V."/>
            <person name="Vagvolgyi C."/>
            <person name="Papp T."/>
            <person name="Martin F.M."/>
            <person name="Miettinen O."/>
            <person name="Hibbett D.S."/>
            <person name="Nagy L.G."/>
        </authorList>
    </citation>
    <scope>NUCLEOTIDE SEQUENCE [LARGE SCALE GENOMIC DNA]</scope>
    <source>
        <strain evidence="1 2">NL-1719</strain>
    </source>
</reference>
<sequence length="515" mass="56901">MRFSSLAAQVSLLAYISHVLAADSDVISLTTASFEEVVNPESLILVEFFAPWCGHCKALAPAYEEAATSLKEKGIKLAKVDCVEEADFCQANGVQGYPTLKIYKNGSATDYTGPRQADGIVSYMVKQSLPAVSEVTAANHDEFQKADKLVVVAYLASSTEEPAPEFSATADKHRDDYLFGLTTDKDAIAAAGVTPPAIVVYRSYDEPRTEYPLPASSLTVKELEGWVQDLAVPIIDEVSGENYAVYSNSEKPLAYLFVDPTVEGREAQIDAVRTVAKKYKSKVNFVWIDAVRFGDHARALNLQQTNWPSFVIQDLKQQLKYPFDENKEVTTEAASEWVEEFIAGKLEPSLKSAPIPESQDESVFTLVGKQFDEVVFDDSKDVFVEFYATWCGHCKRLKPIWDSVGDHFAPVKDRVTIAKMEATENDLPASVPFRVSGFPTLKFKAAGSRDFIDYEGDRSLESLIAFVQEHAKNSLEPPAAVPVQEEAAQTPLAAETPKAEAHHDEHHEETEHDEL</sequence>
<protein>
    <submittedName>
        <fullName evidence="1">Disulfide isomerase</fullName>
    </submittedName>
</protein>
<dbReference type="Proteomes" id="UP000308600">
    <property type="component" value="Unassembled WGS sequence"/>
</dbReference>
<keyword evidence="1" id="KW-0413">Isomerase</keyword>